<gene>
    <name evidence="2" type="ORF">AB5J53_32640</name>
</gene>
<protein>
    <submittedName>
        <fullName evidence="2">Uncharacterized protein</fullName>
    </submittedName>
</protein>
<name>A0AB39RN54_9ACTN</name>
<accession>A0AB39RN54</accession>
<keyword evidence="1" id="KW-0812">Transmembrane</keyword>
<reference evidence="2" key="1">
    <citation type="submission" date="2024-07" db="EMBL/GenBank/DDBJ databases">
        <authorList>
            <person name="Yu S.T."/>
        </authorList>
    </citation>
    <scope>NUCLEOTIDE SEQUENCE</scope>
    <source>
        <strain evidence="2">R41</strain>
    </source>
</reference>
<dbReference type="RefSeq" id="WP_369249192.1">
    <property type="nucleotide sequence ID" value="NZ_CP163443.1"/>
</dbReference>
<keyword evidence="1" id="KW-0472">Membrane</keyword>
<dbReference type="AlphaFoldDB" id="A0AB39RN54"/>
<sequence>MDNEPQRRVLRNTALFKVPVILLGLTTLVLVWSVVRVNVPASARDSWPWKLELLDVQSATTATTVTAGLIFARAQYASAVRPMIGWVGYVVEVSELSEPLAWMVRLVNGAGAAAQFHDPKYRVVLRGDRQQGARVAASAWMSRDDAVSVLGEAGLVHGEDYSLRVLGPSFPLSNSSQKQGILALFTRRAMAEIEDLLIQVDATDQVGDTHRRVVHCLQAAVRVPASPSLD</sequence>
<evidence type="ECO:0000313" key="2">
    <source>
        <dbReference type="EMBL" id="XDQ56081.1"/>
    </source>
</evidence>
<evidence type="ECO:0000256" key="1">
    <source>
        <dbReference type="SAM" id="Phobius"/>
    </source>
</evidence>
<keyword evidence="1" id="KW-1133">Transmembrane helix</keyword>
<dbReference type="EMBL" id="CP163443">
    <property type="protein sequence ID" value="XDQ56081.1"/>
    <property type="molecule type" value="Genomic_DNA"/>
</dbReference>
<feature type="transmembrane region" description="Helical" evidence="1">
    <location>
        <begin position="14"/>
        <end position="35"/>
    </location>
</feature>
<organism evidence="2">
    <name type="scientific">Streptomyces sp. R41</name>
    <dbReference type="NCBI Taxonomy" id="3238632"/>
    <lineage>
        <taxon>Bacteria</taxon>
        <taxon>Bacillati</taxon>
        <taxon>Actinomycetota</taxon>
        <taxon>Actinomycetes</taxon>
        <taxon>Kitasatosporales</taxon>
        <taxon>Streptomycetaceae</taxon>
        <taxon>Streptomyces</taxon>
    </lineage>
</organism>
<proteinExistence type="predicted"/>